<protein>
    <recommendedName>
        <fullName evidence="5">Growth-regulating factor</fullName>
    </recommendedName>
</protein>
<feature type="region of interest" description="Disordered" evidence="6">
    <location>
        <begin position="259"/>
        <end position="291"/>
    </location>
</feature>
<evidence type="ECO:0000256" key="5">
    <source>
        <dbReference type="RuleBase" id="RU367127"/>
    </source>
</evidence>
<evidence type="ECO:0000256" key="2">
    <source>
        <dbReference type="ARBA" id="ARBA00008122"/>
    </source>
</evidence>
<dbReference type="Pfam" id="PF08880">
    <property type="entry name" value="QLQ"/>
    <property type="match status" value="1"/>
</dbReference>
<dbReference type="SMART" id="SM00951">
    <property type="entry name" value="QLQ"/>
    <property type="match status" value="1"/>
</dbReference>
<dbReference type="PROSITE" id="PS51667">
    <property type="entry name" value="WRC"/>
    <property type="match status" value="1"/>
</dbReference>
<organism evidence="9 10">
    <name type="scientific">Herrania umbratica</name>
    <dbReference type="NCBI Taxonomy" id="108875"/>
    <lineage>
        <taxon>Eukaryota</taxon>
        <taxon>Viridiplantae</taxon>
        <taxon>Streptophyta</taxon>
        <taxon>Embryophyta</taxon>
        <taxon>Tracheophyta</taxon>
        <taxon>Spermatophyta</taxon>
        <taxon>Magnoliopsida</taxon>
        <taxon>eudicotyledons</taxon>
        <taxon>Gunneridae</taxon>
        <taxon>Pentapetalae</taxon>
        <taxon>rosids</taxon>
        <taxon>malvids</taxon>
        <taxon>Malvales</taxon>
        <taxon>Malvaceae</taxon>
        <taxon>Byttnerioideae</taxon>
        <taxon>Herrania</taxon>
    </lineage>
</organism>
<sequence>MDFGVLGLEGIVGPDNGAPSQTQLPPPPLLSAEAKPKLLGSGFTKQERSSDSAEDHCKSYKLPRTDDLSTPKTMPLHQGTPLLRSNSLVSADTSHQEHMLSFSSLKSEVPFISKDVGFLERSTQNSGLSYYQHTPSTYTRNAGYGSGSLNASMHGPLTGVSGPFTPSQWIELEHQALIYKYFTANVPVPSNLLIALKKSLYPYGLSSSSAGSLPPNSLGWGSFHLGYAGNTDPEPGRCRRTDGKKWRCSRDAVADQKYCERHINRGRHRSRKPVEGQTGHAGSGTTNSKVVPMSSSMSASVITSGGASNSLAIAQQQQLKNLQSDVANPSADTLVNRLFLNKEDVRGRVQDPRGLSMMSSSTNLKSNDSTFTVTKQDFSNQETQDENPLRQFIDDWPKDQSSRSVITWPEELKSDWTQLSMSIPMASSEFSSSSSSPVQDKLALSPLRLSREFDPIQMGLGVNSDISDQNQKQANWIPISWGSSMGGPLGEVLTHTTSNVGSCKNSSALTLLSEGWDGGPQLGSSPTGVLQKAPFGSLSNSSSGSSPIAENKKPHGGGSLCDDVLGSTLVSSASIPSVIRSL</sequence>
<keyword evidence="3 4" id="KW-0539">Nucleus</keyword>
<dbReference type="Proteomes" id="UP000504621">
    <property type="component" value="Unplaced"/>
</dbReference>
<feature type="domain" description="WRC" evidence="8">
    <location>
        <begin position="232"/>
        <end position="276"/>
    </location>
</feature>
<dbReference type="GO" id="GO:0005634">
    <property type="term" value="C:nucleus"/>
    <property type="evidence" value="ECO:0007669"/>
    <property type="project" value="UniProtKB-SubCell"/>
</dbReference>
<feature type="region of interest" description="Disordered" evidence="6">
    <location>
        <begin position="520"/>
        <end position="560"/>
    </location>
</feature>
<comment type="domain">
    <text evidence="5">The QLQ domain and WRC domain may be involved in protein-protein interaction and DNA-binding, respectively.</text>
</comment>
<dbReference type="PROSITE" id="PS51666">
    <property type="entry name" value="QLQ"/>
    <property type="match status" value="1"/>
</dbReference>
<keyword evidence="9" id="KW-1185">Reference proteome</keyword>
<feature type="domain" description="QLQ" evidence="7">
    <location>
        <begin position="163"/>
        <end position="198"/>
    </location>
</feature>
<feature type="compositionally biased region" description="Low complexity" evidence="6">
    <location>
        <begin position="536"/>
        <end position="546"/>
    </location>
</feature>
<feature type="region of interest" description="Disordered" evidence="6">
    <location>
        <begin position="12"/>
        <end position="80"/>
    </location>
</feature>
<proteinExistence type="inferred from homology"/>
<comment type="function">
    <text evidence="5">Transcription activator.</text>
</comment>
<evidence type="ECO:0000313" key="10">
    <source>
        <dbReference type="RefSeq" id="XP_021274735.1"/>
    </source>
</evidence>
<evidence type="ECO:0000256" key="4">
    <source>
        <dbReference type="PROSITE-ProRule" id="PRU01002"/>
    </source>
</evidence>
<dbReference type="GeneID" id="110409640"/>
<dbReference type="GO" id="GO:0005524">
    <property type="term" value="F:ATP binding"/>
    <property type="evidence" value="ECO:0007669"/>
    <property type="project" value="UniProtKB-UniRule"/>
</dbReference>
<dbReference type="PANTHER" id="PTHR31602:SF42">
    <property type="entry name" value="GROWTH-REGULATING FACTOR 2"/>
    <property type="match status" value="1"/>
</dbReference>
<name>A0A6J0ZJS0_9ROSI</name>
<dbReference type="AlphaFoldDB" id="A0A6J0ZJS0"/>
<dbReference type="InterPro" id="IPR014977">
    <property type="entry name" value="WRC_dom"/>
</dbReference>
<evidence type="ECO:0000256" key="1">
    <source>
        <dbReference type="ARBA" id="ARBA00004123"/>
    </source>
</evidence>
<dbReference type="Pfam" id="PF08879">
    <property type="entry name" value="WRC"/>
    <property type="match status" value="1"/>
</dbReference>
<dbReference type="GO" id="GO:0006351">
    <property type="term" value="P:DNA-templated transcription"/>
    <property type="evidence" value="ECO:0007669"/>
    <property type="project" value="UniProtKB-UniRule"/>
</dbReference>
<dbReference type="PANTHER" id="PTHR31602">
    <property type="entry name" value="GROWTH-REGULATING FACTOR 5"/>
    <property type="match status" value="1"/>
</dbReference>
<dbReference type="InterPro" id="IPR031137">
    <property type="entry name" value="GRF"/>
</dbReference>
<evidence type="ECO:0000313" key="9">
    <source>
        <dbReference type="Proteomes" id="UP000504621"/>
    </source>
</evidence>
<accession>A0A6J0ZJS0</accession>
<feature type="short sequence motif" description="Bipartite nuclear localization signal" evidence="4">
    <location>
        <begin position="265"/>
        <end position="272"/>
    </location>
</feature>
<evidence type="ECO:0000256" key="6">
    <source>
        <dbReference type="SAM" id="MobiDB-lite"/>
    </source>
</evidence>
<comment type="subcellular location">
    <subcellularLocation>
        <location evidence="1 4 5">Nucleus</location>
    </subcellularLocation>
</comment>
<evidence type="ECO:0000259" key="8">
    <source>
        <dbReference type="PROSITE" id="PS51667"/>
    </source>
</evidence>
<evidence type="ECO:0000259" key="7">
    <source>
        <dbReference type="PROSITE" id="PS51666"/>
    </source>
</evidence>
<feature type="short sequence motif" description="Bipartite nuclear localization signal" evidence="4">
    <location>
        <begin position="237"/>
        <end position="247"/>
    </location>
</feature>
<reference evidence="10" key="1">
    <citation type="submission" date="2025-08" db="UniProtKB">
        <authorList>
            <consortium name="RefSeq"/>
        </authorList>
    </citation>
    <scope>IDENTIFICATION</scope>
    <source>
        <tissue evidence="10">Leaf</tissue>
    </source>
</reference>
<keyword evidence="5" id="KW-0804">Transcription</keyword>
<dbReference type="GO" id="GO:0006355">
    <property type="term" value="P:regulation of DNA-templated transcription"/>
    <property type="evidence" value="ECO:0007669"/>
    <property type="project" value="InterPro"/>
</dbReference>
<dbReference type="GO" id="GO:0099402">
    <property type="term" value="P:plant organ development"/>
    <property type="evidence" value="ECO:0007669"/>
    <property type="project" value="UniProtKB-ARBA"/>
</dbReference>
<gene>
    <name evidence="10" type="primary">LOC110409640</name>
</gene>
<dbReference type="RefSeq" id="XP_021274735.1">
    <property type="nucleotide sequence ID" value="XM_021419060.1"/>
</dbReference>
<feature type="compositionally biased region" description="Basic and acidic residues" evidence="6">
    <location>
        <begin position="45"/>
        <end position="69"/>
    </location>
</feature>
<dbReference type="InterPro" id="IPR014978">
    <property type="entry name" value="Gln-Leu-Gln_QLQ"/>
</dbReference>
<keyword evidence="5" id="KW-0805">Transcription regulation</keyword>
<keyword evidence="5" id="KW-0010">Activator</keyword>
<comment type="similarity">
    <text evidence="2 5">Belongs to the GRF family.</text>
</comment>
<evidence type="ECO:0000256" key="3">
    <source>
        <dbReference type="ARBA" id="ARBA00023242"/>
    </source>
</evidence>